<proteinExistence type="predicted"/>
<comment type="caution">
    <text evidence="2">The sequence shown here is derived from an EMBL/GenBank/DDBJ whole genome shotgun (WGS) entry which is preliminary data.</text>
</comment>
<reference evidence="2" key="1">
    <citation type="journal article" date="2013" name="Environ. Microbiol.">
        <title>Microbiota from the distal guts of lean and obese adolescents exhibit partial functional redundancy besides clear differences in community structure.</title>
        <authorList>
            <person name="Ferrer M."/>
            <person name="Ruiz A."/>
            <person name="Lanza F."/>
            <person name="Haange S.B."/>
            <person name="Oberbach A."/>
            <person name="Till H."/>
            <person name="Bargiela R."/>
            <person name="Campoy C."/>
            <person name="Segura M.T."/>
            <person name="Richter M."/>
            <person name="von Bergen M."/>
            <person name="Seifert J."/>
            <person name="Suarez A."/>
        </authorList>
    </citation>
    <scope>NUCLEOTIDE SEQUENCE</scope>
</reference>
<dbReference type="InterPro" id="IPR003812">
    <property type="entry name" value="Fido"/>
</dbReference>
<dbReference type="GO" id="GO:0016301">
    <property type="term" value="F:kinase activity"/>
    <property type="evidence" value="ECO:0007669"/>
    <property type="project" value="InterPro"/>
</dbReference>
<name>K1S6M6_9ZZZZ</name>
<dbReference type="EMBL" id="AJWY01012631">
    <property type="protein sequence ID" value="EKC49405.1"/>
    <property type="molecule type" value="Genomic_DNA"/>
</dbReference>
<feature type="domain" description="Fido" evidence="1">
    <location>
        <begin position="4"/>
        <end position="104"/>
    </location>
</feature>
<dbReference type="Pfam" id="PF02661">
    <property type="entry name" value="Fic"/>
    <property type="match status" value="1"/>
</dbReference>
<dbReference type="PIRSF" id="PIRSF018297">
    <property type="entry name" value="Doc"/>
    <property type="match status" value="1"/>
</dbReference>
<dbReference type="SUPFAM" id="SSF140931">
    <property type="entry name" value="Fic-like"/>
    <property type="match status" value="1"/>
</dbReference>
<dbReference type="InterPro" id="IPR006440">
    <property type="entry name" value="Doc"/>
</dbReference>
<dbReference type="InterPro" id="IPR036597">
    <property type="entry name" value="Fido-like_dom_sf"/>
</dbReference>
<dbReference type="AlphaFoldDB" id="K1S6M6"/>
<dbReference type="PANTHER" id="PTHR39426">
    <property type="entry name" value="HOMOLOGY TO DEATH-ON-CURING PROTEIN OF PHAGE P1"/>
    <property type="match status" value="1"/>
</dbReference>
<dbReference type="PROSITE" id="PS51459">
    <property type="entry name" value="FIDO"/>
    <property type="match status" value="1"/>
</dbReference>
<dbReference type="Gene3D" id="1.20.120.1870">
    <property type="entry name" value="Fic/DOC protein, Fido domain"/>
    <property type="match status" value="1"/>
</dbReference>
<sequence length="104" mass="11290">MKTLSKEQVLRLHNALLETFGGTAGVRDDGLLESALNAPFATFGGQYLYPSVQAKAAQLGFGLVCNHPFVDGNKRIGAHVMLVFLAINGIELDYTQEELIDIIL</sequence>
<evidence type="ECO:0000313" key="2">
    <source>
        <dbReference type="EMBL" id="EKC49405.1"/>
    </source>
</evidence>
<dbReference type="InterPro" id="IPR053737">
    <property type="entry name" value="Type_II_TA_Toxin"/>
</dbReference>
<feature type="non-terminal residue" evidence="2">
    <location>
        <position position="104"/>
    </location>
</feature>
<dbReference type="PANTHER" id="PTHR39426:SF1">
    <property type="entry name" value="HOMOLOGY TO DEATH-ON-CURING PROTEIN OF PHAGE P1"/>
    <property type="match status" value="1"/>
</dbReference>
<evidence type="ECO:0000259" key="1">
    <source>
        <dbReference type="PROSITE" id="PS51459"/>
    </source>
</evidence>
<gene>
    <name evidence="2" type="ORF">LEA_18413</name>
</gene>
<organism evidence="2">
    <name type="scientific">human gut metagenome</name>
    <dbReference type="NCBI Taxonomy" id="408170"/>
    <lineage>
        <taxon>unclassified sequences</taxon>
        <taxon>metagenomes</taxon>
        <taxon>organismal metagenomes</taxon>
    </lineage>
</organism>
<accession>K1S6M6</accession>
<protein>
    <submittedName>
        <fullName evidence="2">Death-on-curing family protein</fullName>
    </submittedName>
</protein>
<dbReference type="NCBIfam" id="TIGR01550">
    <property type="entry name" value="DOC_P1"/>
    <property type="match status" value="1"/>
</dbReference>